<sequence>MCSVRKYSISQTNIHVLCEAVNSKTRNVCVTPTCVTAAADIIRSINTKVNPCDNFYEFSCGKWIDKHSIPDEASQINLFSLTENSIRQDLETNLASYKGKDKFVLQLITFYDSCLNTTKVDEEGSEPLKSLLDQLGGWPAIDKENEWDSEDFDWVNTTIELDAIGALTDKLFSINIDVDSKNNYFYRIIIDQPNMILGDRSLYIDSSSDIYTSYFELMVKCVIYLGRDEKTARKEMMDVLNFETQLANVNLQQTLRYFKIFPRRKKIGEMYHDFT</sequence>
<keyword evidence="4" id="KW-1185">Reference proteome</keyword>
<reference evidence="3 4" key="1">
    <citation type="journal article" date="2018" name="Gigascience">
        <title>Genomes of trombidid mites reveal novel predicted allergens and laterally-transferred genes associated with secondary metabolism.</title>
        <authorList>
            <person name="Dong X."/>
            <person name="Chaisiri K."/>
            <person name="Xia D."/>
            <person name="Armstrong S.D."/>
            <person name="Fang Y."/>
            <person name="Donnelly M.J."/>
            <person name="Kadowaki T."/>
            <person name="McGarry J.W."/>
            <person name="Darby A.C."/>
            <person name="Makepeace B.L."/>
        </authorList>
    </citation>
    <scope>NUCLEOTIDE SEQUENCE [LARGE SCALE GENOMIC DNA]</scope>
    <source>
        <strain evidence="3">UoL-UT</strain>
    </source>
</reference>
<dbReference type="GO" id="GO:0005886">
    <property type="term" value="C:plasma membrane"/>
    <property type="evidence" value="ECO:0007669"/>
    <property type="project" value="TreeGrafter"/>
</dbReference>
<dbReference type="Proteomes" id="UP000288716">
    <property type="component" value="Unassembled WGS sequence"/>
</dbReference>
<comment type="caution">
    <text evidence="3">The sequence shown here is derived from an EMBL/GenBank/DDBJ whole genome shotgun (WGS) entry which is preliminary data.</text>
</comment>
<dbReference type="OrthoDB" id="6513030at2759"/>
<comment type="similarity">
    <text evidence="1">Belongs to the peptidase M13 family.</text>
</comment>
<dbReference type="InterPro" id="IPR008753">
    <property type="entry name" value="Peptidase_M13_N"/>
</dbReference>
<dbReference type="AlphaFoldDB" id="A0A443S4K6"/>
<evidence type="ECO:0000313" key="4">
    <source>
        <dbReference type="Proteomes" id="UP000288716"/>
    </source>
</evidence>
<accession>A0A443S4K6</accession>
<dbReference type="PANTHER" id="PTHR11733">
    <property type="entry name" value="ZINC METALLOPROTEASE FAMILY M13 NEPRILYSIN-RELATED"/>
    <property type="match status" value="1"/>
</dbReference>
<dbReference type="GO" id="GO:0016485">
    <property type="term" value="P:protein processing"/>
    <property type="evidence" value="ECO:0007669"/>
    <property type="project" value="TreeGrafter"/>
</dbReference>
<evidence type="ECO:0000256" key="1">
    <source>
        <dbReference type="ARBA" id="ARBA00007357"/>
    </source>
</evidence>
<dbReference type="PANTHER" id="PTHR11733:SF224">
    <property type="entry name" value="NEPRILYSIN-2"/>
    <property type="match status" value="1"/>
</dbReference>
<dbReference type="InterPro" id="IPR042089">
    <property type="entry name" value="Peptidase_M13_dom_2"/>
</dbReference>
<dbReference type="EMBL" id="NCKV01008749">
    <property type="protein sequence ID" value="RWS22459.1"/>
    <property type="molecule type" value="Genomic_DNA"/>
</dbReference>
<dbReference type="Gene3D" id="1.10.1380.10">
    <property type="entry name" value="Neutral endopeptidase , domain2"/>
    <property type="match status" value="1"/>
</dbReference>
<gene>
    <name evidence="3" type="ORF">B4U80_02015</name>
</gene>
<feature type="domain" description="Peptidase M13 N-terminal" evidence="2">
    <location>
        <begin position="51"/>
        <end position="253"/>
    </location>
</feature>
<evidence type="ECO:0000259" key="2">
    <source>
        <dbReference type="Pfam" id="PF05649"/>
    </source>
</evidence>
<dbReference type="Gene3D" id="3.40.390.10">
    <property type="entry name" value="Collagenase (Catalytic Domain)"/>
    <property type="match status" value="1"/>
</dbReference>
<dbReference type="Pfam" id="PF05649">
    <property type="entry name" value="Peptidase_M13_N"/>
    <property type="match status" value="1"/>
</dbReference>
<organism evidence="3 4">
    <name type="scientific">Leptotrombidium deliense</name>
    <dbReference type="NCBI Taxonomy" id="299467"/>
    <lineage>
        <taxon>Eukaryota</taxon>
        <taxon>Metazoa</taxon>
        <taxon>Ecdysozoa</taxon>
        <taxon>Arthropoda</taxon>
        <taxon>Chelicerata</taxon>
        <taxon>Arachnida</taxon>
        <taxon>Acari</taxon>
        <taxon>Acariformes</taxon>
        <taxon>Trombidiformes</taxon>
        <taxon>Prostigmata</taxon>
        <taxon>Anystina</taxon>
        <taxon>Parasitengona</taxon>
        <taxon>Trombiculoidea</taxon>
        <taxon>Trombiculidae</taxon>
        <taxon>Leptotrombidium</taxon>
    </lineage>
</organism>
<dbReference type="GO" id="GO:0004222">
    <property type="term" value="F:metalloendopeptidase activity"/>
    <property type="evidence" value="ECO:0007669"/>
    <property type="project" value="InterPro"/>
</dbReference>
<dbReference type="InterPro" id="IPR000718">
    <property type="entry name" value="Peptidase_M13"/>
</dbReference>
<dbReference type="InterPro" id="IPR024079">
    <property type="entry name" value="MetalloPept_cat_dom_sf"/>
</dbReference>
<proteinExistence type="inferred from homology"/>
<dbReference type="PROSITE" id="PS51885">
    <property type="entry name" value="NEPRILYSIN"/>
    <property type="match status" value="1"/>
</dbReference>
<evidence type="ECO:0000313" key="3">
    <source>
        <dbReference type="EMBL" id="RWS22459.1"/>
    </source>
</evidence>
<name>A0A443S4K6_9ACAR</name>
<dbReference type="SUPFAM" id="SSF55486">
    <property type="entry name" value="Metalloproteases ('zincins'), catalytic domain"/>
    <property type="match status" value="1"/>
</dbReference>
<dbReference type="VEuPathDB" id="VectorBase:LDEU009582"/>
<feature type="non-terminal residue" evidence="3">
    <location>
        <position position="275"/>
    </location>
</feature>
<protein>
    <submittedName>
        <fullName evidence="3">Membrane metallo-endopeptidase-like 1</fullName>
    </submittedName>
</protein>